<dbReference type="PANTHER" id="PTHR30408">
    <property type="entry name" value="TYPE-1 RESTRICTION ENZYME ECOKI SPECIFICITY PROTEIN"/>
    <property type="match status" value="1"/>
</dbReference>
<feature type="domain" description="Type I restriction modification DNA specificity" evidence="4">
    <location>
        <begin position="192"/>
        <end position="355"/>
    </location>
</feature>
<keyword evidence="3" id="KW-0238">DNA-binding</keyword>
<dbReference type="InterPro" id="IPR000055">
    <property type="entry name" value="Restrct_endonuc_typeI_TRD"/>
</dbReference>
<dbReference type="EC" id="3.1.21.-" evidence="5"/>
<keyword evidence="2" id="KW-0680">Restriction system</keyword>
<keyword evidence="5" id="KW-0540">Nuclease</keyword>
<dbReference type="GO" id="GO:0016787">
    <property type="term" value="F:hydrolase activity"/>
    <property type="evidence" value="ECO:0007669"/>
    <property type="project" value="UniProtKB-KW"/>
</dbReference>
<keyword evidence="5" id="KW-0378">Hydrolase</keyword>
<evidence type="ECO:0000259" key="4">
    <source>
        <dbReference type="Pfam" id="PF01420"/>
    </source>
</evidence>
<reference evidence="5" key="1">
    <citation type="submission" date="2024-08" db="EMBL/GenBank/DDBJ databases">
        <authorList>
            <person name="Chaddad Z."/>
            <person name="Lamrabet M."/>
            <person name="Bouhnik O."/>
            <person name="Alami S."/>
            <person name="Wipf D."/>
            <person name="Courty P.E."/>
            <person name="Missbah El Idrissi M."/>
        </authorList>
    </citation>
    <scope>NUCLEOTIDE SEQUENCE</scope>
    <source>
        <strain evidence="5">LLZ17</strain>
    </source>
</reference>
<dbReference type="InterPro" id="IPR052021">
    <property type="entry name" value="Type-I_RS_S_subunit"/>
</dbReference>
<dbReference type="REBASE" id="858439">
    <property type="entry name" value="S.BspLLZ17ORF29240P"/>
</dbReference>
<dbReference type="GO" id="GO:0004519">
    <property type="term" value="F:endonuclease activity"/>
    <property type="evidence" value="ECO:0007669"/>
    <property type="project" value="UniProtKB-KW"/>
</dbReference>
<dbReference type="Gene3D" id="3.90.220.20">
    <property type="entry name" value="DNA methylase specificity domains"/>
    <property type="match status" value="2"/>
</dbReference>
<dbReference type="PANTHER" id="PTHR30408:SF12">
    <property type="entry name" value="TYPE I RESTRICTION ENZYME MJAVIII SPECIFICITY SUBUNIT"/>
    <property type="match status" value="1"/>
</dbReference>
<evidence type="ECO:0000256" key="2">
    <source>
        <dbReference type="ARBA" id="ARBA00022747"/>
    </source>
</evidence>
<organism evidence="5">
    <name type="scientific">Bradyrhizobium sp. LLZ17</name>
    <dbReference type="NCBI Taxonomy" id="3239388"/>
    <lineage>
        <taxon>Bacteria</taxon>
        <taxon>Pseudomonadati</taxon>
        <taxon>Pseudomonadota</taxon>
        <taxon>Alphaproteobacteria</taxon>
        <taxon>Hyphomicrobiales</taxon>
        <taxon>Nitrobacteraceae</taxon>
        <taxon>Bradyrhizobium</taxon>
    </lineage>
</organism>
<feature type="domain" description="Type I restriction modification DNA specificity" evidence="4">
    <location>
        <begin position="14"/>
        <end position="156"/>
    </location>
</feature>
<dbReference type="CDD" id="cd17257">
    <property type="entry name" value="RMtype1_S_EcoBI-TRD1-CR1_like"/>
    <property type="match status" value="1"/>
</dbReference>
<protein>
    <submittedName>
        <fullName evidence="5">Restriction endonuclease subunit S</fullName>
        <ecNumber evidence="5">3.1.21.-</ecNumber>
    </submittedName>
</protein>
<dbReference type="InterPro" id="IPR044946">
    <property type="entry name" value="Restrct_endonuc_typeI_TRD_sf"/>
</dbReference>
<name>A0AB39XIX1_9BRAD</name>
<evidence type="ECO:0000256" key="3">
    <source>
        <dbReference type="ARBA" id="ARBA00023125"/>
    </source>
</evidence>
<evidence type="ECO:0000313" key="5">
    <source>
        <dbReference type="EMBL" id="XDV56682.1"/>
    </source>
</evidence>
<dbReference type="EMBL" id="CP165734">
    <property type="protein sequence ID" value="XDV56682.1"/>
    <property type="molecule type" value="Genomic_DNA"/>
</dbReference>
<proteinExistence type="inferred from homology"/>
<gene>
    <name evidence="5" type="ORF">AB8Z38_29245</name>
</gene>
<dbReference type="GO" id="GO:0003677">
    <property type="term" value="F:DNA binding"/>
    <property type="evidence" value="ECO:0007669"/>
    <property type="project" value="UniProtKB-KW"/>
</dbReference>
<sequence>MKAGYKQTEAGIIPNEWEVEKLGNFISLQRGHDLTWRDRRSGEIPVMGSAGQNGCHDTAIAKGPGVVLGRSGASFGQAHYCEHEFWPHNTALYVTDFRGNDPLFVFYFLKAIDFSRHNSGGAQQSLNRNFIAPILIGVPRPPEQRAIAEALSDVDALVGALDRLIAKKRDLKQVAMQQLLTGEIRLPGFHGEWQVKRLGSLLRFQVGFPFVSTYFNEKAEGIRLIKNRDLKSDDQVVHYDGSYDHSFVVHNGDVLIGMDGDFLPCRWSKGPALLNQRVGRIFPSPGLNGVFAYYALIEPLKKIETITSSTTVKHLSHGDVEGIECPIPDLPEQTAIAEVLREMDEELTSLEQRRKKPALSSGG</sequence>
<keyword evidence="5" id="KW-0255">Endonuclease</keyword>
<dbReference type="GO" id="GO:0009307">
    <property type="term" value="P:DNA restriction-modification system"/>
    <property type="evidence" value="ECO:0007669"/>
    <property type="project" value="UniProtKB-KW"/>
</dbReference>
<evidence type="ECO:0000256" key="1">
    <source>
        <dbReference type="ARBA" id="ARBA00010923"/>
    </source>
</evidence>
<comment type="similarity">
    <text evidence="1">Belongs to the type-I restriction system S methylase family.</text>
</comment>
<dbReference type="CDD" id="cd17267">
    <property type="entry name" value="RMtype1_S_EcoAO83I-TRD1-CR1_like"/>
    <property type="match status" value="1"/>
</dbReference>
<accession>A0AB39XIX1</accession>
<dbReference type="AlphaFoldDB" id="A0AB39XIX1"/>
<dbReference type="Pfam" id="PF01420">
    <property type="entry name" value="Methylase_S"/>
    <property type="match status" value="2"/>
</dbReference>
<dbReference type="Gene3D" id="1.10.287.1120">
    <property type="entry name" value="Bipartite methylase S protein"/>
    <property type="match status" value="1"/>
</dbReference>
<dbReference type="RefSeq" id="WP_369721122.1">
    <property type="nucleotide sequence ID" value="NZ_CP165734.1"/>
</dbReference>
<dbReference type="SUPFAM" id="SSF116734">
    <property type="entry name" value="DNA methylase specificity domain"/>
    <property type="match status" value="2"/>
</dbReference>